<gene>
    <name evidence="2" type="ORF">AWR27_11045</name>
</gene>
<proteinExistence type="predicted"/>
<dbReference type="Proteomes" id="UP000187941">
    <property type="component" value="Chromosome"/>
</dbReference>
<dbReference type="Pfam" id="PF03929">
    <property type="entry name" value="PepSY_TM"/>
    <property type="match status" value="1"/>
</dbReference>
<name>A0A1P9WWP1_9BACT</name>
<feature type="transmembrane region" description="Helical" evidence="1">
    <location>
        <begin position="310"/>
        <end position="334"/>
    </location>
</feature>
<dbReference type="RefSeq" id="WP_077131246.1">
    <property type="nucleotide sequence ID" value="NZ_CP014263.1"/>
</dbReference>
<keyword evidence="1" id="KW-0812">Transmembrane</keyword>
<feature type="transmembrane region" description="Helical" evidence="1">
    <location>
        <begin position="12"/>
        <end position="32"/>
    </location>
</feature>
<dbReference type="PROSITE" id="PS51257">
    <property type="entry name" value="PROKAR_LIPOPROTEIN"/>
    <property type="match status" value="1"/>
</dbReference>
<dbReference type="AlphaFoldDB" id="A0A1P9WWP1"/>
<organism evidence="2 3">
    <name type="scientific">Spirosoma montaniterrae</name>
    <dbReference type="NCBI Taxonomy" id="1178516"/>
    <lineage>
        <taxon>Bacteria</taxon>
        <taxon>Pseudomonadati</taxon>
        <taxon>Bacteroidota</taxon>
        <taxon>Cytophagia</taxon>
        <taxon>Cytophagales</taxon>
        <taxon>Cytophagaceae</taxon>
        <taxon>Spirosoma</taxon>
    </lineage>
</organism>
<dbReference type="InterPro" id="IPR005625">
    <property type="entry name" value="PepSY-ass_TM"/>
</dbReference>
<evidence type="ECO:0008006" key="4">
    <source>
        <dbReference type="Google" id="ProtNLM"/>
    </source>
</evidence>
<accession>A0A1P9WWP1</accession>
<sequence>MRTLIHKLHLLIGLSSGVVVLVVALTGCVWAFEEEIRYLTQPDQLFVSAQGSPRVSVSRVIETVKKAEPSVGISQVRLFGDPTRAVQVFTKDKRLLTVNPYTAQLLAKRDQETDWLLINLKLHRTLLLGDVGKKIIYWNAWLFGLMLVSGFVLWLPARLRQLRAALTIKRNAKAAKRTYDLHSVLGFYAVPFLLLIVATGIDMASHGDKKKEKPVVYQKLASAQVIDKAVSSALANDAFETVRVNVPKDSLNPLRVVVMYPTSGLRKESTFSFDPANGTLLEAKPYEKMSFAARFWKSDYELHTGRILGLFGKCLAFVVGLIAASLPVTGFLMWRNRRRKRVVTRKIVRKQAVV</sequence>
<keyword evidence="1" id="KW-0472">Membrane</keyword>
<reference evidence="2 3" key="1">
    <citation type="submission" date="2016-01" db="EMBL/GenBank/DDBJ databases">
        <authorList>
            <person name="Oliw E.H."/>
        </authorList>
    </citation>
    <scope>NUCLEOTIDE SEQUENCE [LARGE SCALE GENOMIC DNA]</scope>
    <source>
        <strain evidence="2 3">DY10</strain>
    </source>
</reference>
<evidence type="ECO:0000256" key="1">
    <source>
        <dbReference type="SAM" id="Phobius"/>
    </source>
</evidence>
<evidence type="ECO:0000313" key="3">
    <source>
        <dbReference type="Proteomes" id="UP000187941"/>
    </source>
</evidence>
<dbReference type="OrthoDB" id="111691at2"/>
<keyword evidence="1" id="KW-1133">Transmembrane helix</keyword>
<feature type="transmembrane region" description="Helical" evidence="1">
    <location>
        <begin position="135"/>
        <end position="157"/>
    </location>
</feature>
<feature type="transmembrane region" description="Helical" evidence="1">
    <location>
        <begin position="178"/>
        <end position="201"/>
    </location>
</feature>
<evidence type="ECO:0000313" key="2">
    <source>
        <dbReference type="EMBL" id="AQG79812.1"/>
    </source>
</evidence>
<keyword evidence="3" id="KW-1185">Reference proteome</keyword>
<protein>
    <recommendedName>
        <fullName evidence="4">PepSY domain-containing protein</fullName>
    </recommendedName>
</protein>
<dbReference type="KEGG" id="smon:AWR27_11045"/>
<dbReference type="EMBL" id="CP014263">
    <property type="protein sequence ID" value="AQG79812.1"/>
    <property type="molecule type" value="Genomic_DNA"/>
</dbReference>
<dbReference type="PANTHER" id="PTHR34219">
    <property type="entry name" value="IRON-REGULATED INNER MEMBRANE PROTEIN-RELATED"/>
    <property type="match status" value="1"/>
</dbReference>
<dbReference type="STRING" id="1178516.AWR27_11045"/>